<evidence type="ECO:0000313" key="8">
    <source>
        <dbReference type="EMBL" id="KAK1923122.1"/>
    </source>
</evidence>
<dbReference type="InterPro" id="IPR050797">
    <property type="entry name" value="Carb_Metab_Trans_Reg"/>
</dbReference>
<evidence type="ECO:0000259" key="7">
    <source>
        <dbReference type="PROSITE" id="PS50048"/>
    </source>
</evidence>
<evidence type="ECO:0000313" key="9">
    <source>
        <dbReference type="Proteomes" id="UP001182556"/>
    </source>
</evidence>
<dbReference type="EMBL" id="JAODAN010000007">
    <property type="protein sequence ID" value="KAK1923122.1"/>
    <property type="molecule type" value="Genomic_DNA"/>
</dbReference>
<evidence type="ECO:0000256" key="2">
    <source>
        <dbReference type="ARBA" id="ARBA00023015"/>
    </source>
</evidence>
<proteinExistence type="predicted"/>
<dbReference type="SMART" id="SM00906">
    <property type="entry name" value="Fungal_trans"/>
    <property type="match status" value="1"/>
</dbReference>
<dbReference type="PANTHER" id="PTHR31668:SF26">
    <property type="entry name" value="GLUCOSE TRANSPORT TRANSCRIPTION REGULATOR RGT1-RELATED"/>
    <property type="match status" value="1"/>
</dbReference>
<keyword evidence="4" id="KW-0804">Transcription</keyword>
<sequence length="790" mass="87273">MKGEIQANNKDKEGSKHPKKKRKKGDDKETTSPTEADSQNKEKRTKTGRACDACRTKKIRCDILTPPDEDAPPICAHCKQHDLGCTFYMPITETRFKKRKQTEETPDIASINNALMQEGTSSPYDDQKPREVPIRMEVGPTSLSFLLTTSLPAAASEAYDLREHNKWEVSEDGTGMIRVSAPPSGSGFADAGPDDKTQNRLTKPVLSAHIMSELVNSYFEHIAPLFPVVSKAEFISKTTVSPLLLYAICGLGATRRQFPREIFAGVRGVINGLLRSNDILSDARFENVQALLLLAQVGDLHAQPTAATASASLVRIATAIRMAQDLGLHRESTVRPQTAEDLAFVELRRRVWATCVIMDRWYGAALGIPLLVDLLDCDVLLPAPYEIKPDTEPSSWPIEPSFCALSEHLKLSILVGRVLKTVYSPTGLKNATDEQLHSILADMTAWRENLPEELRFKGPSSSHVSGLLHLAHAALQFLFWRVFMRIQYTCPPHLSVRLHLDNWSAMVKWSTESIQWLAANDDALDTLFIYPYTATSCALIQYHTWARRRSPEALEMLKLVKETATKWEKAVQPDQMSIRRKTCETMTLLYEAALKTNPEVEEPKDRPAAINPTAGVLPRASVGRIVWIKDNSRQGGGIWVAETEEDRLSGGVAKSDCLIADELEPGSDYARQWAIAKGQGVGEAIRSRTSDSNGQQSTSPNHGNTQPRAQTMSDVAQPGGMQPANHQPPEMATQSVDGATGSEMFSDVQHAKNVNPQMNFDQMMPQSSMTVMGIGNEVLTVSARLSLLPC</sequence>
<dbReference type="AlphaFoldDB" id="A0AAD9CX30"/>
<protein>
    <submittedName>
        <fullName evidence="8">Fungal-specific transcription factor domain-containing protein</fullName>
    </submittedName>
</protein>
<comment type="caution">
    <text evidence="8">The sequence shown here is derived from an EMBL/GenBank/DDBJ whole genome shotgun (WGS) entry which is preliminary data.</text>
</comment>
<evidence type="ECO:0000256" key="5">
    <source>
        <dbReference type="ARBA" id="ARBA00023242"/>
    </source>
</evidence>
<dbReference type="GO" id="GO:0006351">
    <property type="term" value="P:DNA-templated transcription"/>
    <property type="evidence" value="ECO:0007669"/>
    <property type="project" value="InterPro"/>
</dbReference>
<feature type="compositionally biased region" description="Polar residues" evidence="6">
    <location>
        <begin position="690"/>
        <end position="714"/>
    </location>
</feature>
<dbReference type="GO" id="GO:0008270">
    <property type="term" value="F:zinc ion binding"/>
    <property type="evidence" value="ECO:0007669"/>
    <property type="project" value="InterPro"/>
</dbReference>
<keyword evidence="3" id="KW-0238">DNA-binding</keyword>
<accession>A0AAD9CX30</accession>
<dbReference type="GO" id="GO:0000981">
    <property type="term" value="F:DNA-binding transcription factor activity, RNA polymerase II-specific"/>
    <property type="evidence" value="ECO:0007669"/>
    <property type="project" value="InterPro"/>
</dbReference>
<dbReference type="SMART" id="SM00066">
    <property type="entry name" value="GAL4"/>
    <property type="match status" value="1"/>
</dbReference>
<dbReference type="Pfam" id="PF00172">
    <property type="entry name" value="Zn_clus"/>
    <property type="match status" value="1"/>
</dbReference>
<evidence type="ECO:0000256" key="4">
    <source>
        <dbReference type="ARBA" id="ARBA00023163"/>
    </source>
</evidence>
<dbReference type="Pfam" id="PF04082">
    <property type="entry name" value="Fungal_trans"/>
    <property type="match status" value="1"/>
</dbReference>
<keyword evidence="2" id="KW-0805">Transcription regulation</keyword>
<feature type="compositionally biased region" description="Basic and acidic residues" evidence="6">
    <location>
        <begin position="1"/>
        <end position="16"/>
    </location>
</feature>
<dbReference type="PROSITE" id="PS50048">
    <property type="entry name" value="ZN2_CY6_FUNGAL_2"/>
    <property type="match status" value="1"/>
</dbReference>
<reference evidence="8" key="1">
    <citation type="submission" date="2023-02" db="EMBL/GenBank/DDBJ databases">
        <title>Identification and recombinant expression of a fungal hydrolase from Papiliotrema laurentii that hydrolyzes apple cutin and clears colloidal polyester polyurethane.</title>
        <authorList>
            <consortium name="DOE Joint Genome Institute"/>
            <person name="Roman V.A."/>
            <person name="Bojanowski C."/>
            <person name="Crable B.R."/>
            <person name="Wagner D.N."/>
            <person name="Hung C.S."/>
            <person name="Nadeau L.J."/>
            <person name="Schratz L."/>
            <person name="Haridas S."/>
            <person name="Pangilinan J."/>
            <person name="Lipzen A."/>
            <person name="Na H."/>
            <person name="Yan M."/>
            <person name="Ng V."/>
            <person name="Grigoriev I.V."/>
            <person name="Spatafora J.W."/>
            <person name="Barlow D."/>
            <person name="Biffinger J."/>
            <person name="Kelley-Loughnane N."/>
            <person name="Varaljay V.A."/>
            <person name="Crookes-Goodson W.J."/>
        </authorList>
    </citation>
    <scope>NUCLEOTIDE SEQUENCE</scope>
    <source>
        <strain evidence="8">5307AH</strain>
    </source>
</reference>
<dbReference type="InterPro" id="IPR036864">
    <property type="entry name" value="Zn2-C6_fun-type_DNA-bd_sf"/>
</dbReference>
<dbReference type="PANTHER" id="PTHR31668">
    <property type="entry name" value="GLUCOSE TRANSPORT TRANSCRIPTION REGULATOR RGT1-RELATED-RELATED"/>
    <property type="match status" value="1"/>
</dbReference>
<dbReference type="CDD" id="cd12148">
    <property type="entry name" value="fungal_TF_MHR"/>
    <property type="match status" value="1"/>
</dbReference>
<keyword evidence="5" id="KW-0539">Nucleus</keyword>
<feature type="region of interest" description="Disordered" evidence="6">
    <location>
        <begin position="681"/>
        <end position="737"/>
    </location>
</feature>
<organism evidence="8 9">
    <name type="scientific">Papiliotrema laurentii</name>
    <name type="common">Cryptococcus laurentii</name>
    <dbReference type="NCBI Taxonomy" id="5418"/>
    <lineage>
        <taxon>Eukaryota</taxon>
        <taxon>Fungi</taxon>
        <taxon>Dikarya</taxon>
        <taxon>Basidiomycota</taxon>
        <taxon>Agaricomycotina</taxon>
        <taxon>Tremellomycetes</taxon>
        <taxon>Tremellales</taxon>
        <taxon>Rhynchogastremaceae</taxon>
        <taxon>Papiliotrema</taxon>
    </lineage>
</organism>
<dbReference type="InterPro" id="IPR007219">
    <property type="entry name" value="XnlR_reg_dom"/>
</dbReference>
<dbReference type="GO" id="GO:0003677">
    <property type="term" value="F:DNA binding"/>
    <property type="evidence" value="ECO:0007669"/>
    <property type="project" value="UniProtKB-KW"/>
</dbReference>
<evidence type="ECO:0000256" key="6">
    <source>
        <dbReference type="SAM" id="MobiDB-lite"/>
    </source>
</evidence>
<dbReference type="CDD" id="cd00067">
    <property type="entry name" value="GAL4"/>
    <property type="match status" value="1"/>
</dbReference>
<keyword evidence="9" id="KW-1185">Reference proteome</keyword>
<keyword evidence="1" id="KW-0479">Metal-binding</keyword>
<feature type="domain" description="Zn(2)-C6 fungal-type" evidence="7">
    <location>
        <begin position="50"/>
        <end position="87"/>
    </location>
</feature>
<dbReference type="Gene3D" id="4.10.240.10">
    <property type="entry name" value="Zn(2)-C6 fungal-type DNA-binding domain"/>
    <property type="match status" value="1"/>
</dbReference>
<dbReference type="Proteomes" id="UP001182556">
    <property type="component" value="Unassembled WGS sequence"/>
</dbReference>
<gene>
    <name evidence="8" type="ORF">DB88DRAFT_440648</name>
</gene>
<evidence type="ECO:0000256" key="1">
    <source>
        <dbReference type="ARBA" id="ARBA00022723"/>
    </source>
</evidence>
<dbReference type="InterPro" id="IPR001138">
    <property type="entry name" value="Zn2Cys6_DnaBD"/>
</dbReference>
<evidence type="ECO:0000256" key="3">
    <source>
        <dbReference type="ARBA" id="ARBA00023125"/>
    </source>
</evidence>
<feature type="region of interest" description="Disordered" evidence="6">
    <location>
        <begin position="1"/>
        <end position="49"/>
    </location>
</feature>
<dbReference type="SUPFAM" id="SSF57701">
    <property type="entry name" value="Zn2/Cys6 DNA-binding domain"/>
    <property type="match status" value="1"/>
</dbReference>
<name>A0AAD9CX30_PAPLA</name>